<keyword evidence="4" id="KW-1185">Reference proteome</keyword>
<dbReference type="GO" id="GO:0030153">
    <property type="term" value="P:bacteriocin immunity"/>
    <property type="evidence" value="ECO:0007669"/>
    <property type="project" value="InterPro"/>
</dbReference>
<reference evidence="3 4" key="1">
    <citation type="submission" date="2016-11" db="EMBL/GenBank/DDBJ databases">
        <authorList>
            <person name="Jaros S."/>
            <person name="Januszkiewicz K."/>
            <person name="Wedrychowicz H."/>
        </authorList>
    </citation>
    <scope>NUCLEOTIDE SEQUENCE [LARGE SCALE GENOMIC DNA]</scope>
    <source>
        <strain evidence="3 4">DSM 26991</strain>
    </source>
</reference>
<evidence type="ECO:0000256" key="1">
    <source>
        <dbReference type="SAM" id="Phobius"/>
    </source>
</evidence>
<accession>A0A1M4Z2C8</accession>
<protein>
    <submittedName>
        <fullName evidence="3">PH domain-containing protein</fullName>
    </submittedName>
</protein>
<dbReference type="EMBL" id="FQTV01000005">
    <property type="protein sequence ID" value="SHF12098.1"/>
    <property type="molecule type" value="Genomic_DNA"/>
</dbReference>
<evidence type="ECO:0000313" key="3">
    <source>
        <dbReference type="EMBL" id="SHF12098.1"/>
    </source>
</evidence>
<keyword evidence="1" id="KW-0812">Transmembrane</keyword>
<name>A0A1M4Z2C8_9BACE</name>
<feature type="transmembrane region" description="Helical" evidence="1">
    <location>
        <begin position="12"/>
        <end position="45"/>
    </location>
</feature>
<gene>
    <name evidence="3" type="ORF">SAMN05444405_105149</name>
</gene>
<dbReference type="Proteomes" id="UP000184509">
    <property type="component" value="Unassembled WGS sequence"/>
</dbReference>
<dbReference type="STRING" id="1297750.SAMN05444405_105149"/>
<dbReference type="AlphaFoldDB" id="A0A1M4Z2C8"/>
<organism evidence="3 4">
    <name type="scientific">Bacteroides luti</name>
    <dbReference type="NCBI Taxonomy" id="1297750"/>
    <lineage>
        <taxon>Bacteria</taxon>
        <taxon>Pseudomonadati</taxon>
        <taxon>Bacteroidota</taxon>
        <taxon>Bacteroidia</taxon>
        <taxon>Bacteroidales</taxon>
        <taxon>Bacteroidaceae</taxon>
        <taxon>Bacteroides</taxon>
    </lineage>
</organism>
<keyword evidence="1" id="KW-1133">Transmembrane helix</keyword>
<evidence type="ECO:0000259" key="2">
    <source>
        <dbReference type="Pfam" id="PF06713"/>
    </source>
</evidence>
<dbReference type="RefSeq" id="WP_175550487.1">
    <property type="nucleotide sequence ID" value="NZ_FQTV01000005.1"/>
</dbReference>
<keyword evidence="1" id="KW-0472">Membrane</keyword>
<evidence type="ECO:0000313" key="4">
    <source>
        <dbReference type="Proteomes" id="UP000184509"/>
    </source>
</evidence>
<feature type="domain" description="Uncharacterized protein YyaB-like PH" evidence="2">
    <location>
        <begin position="53"/>
        <end position="126"/>
    </location>
</feature>
<sequence length="130" mass="15451">MNKVFTARVIWYHYIYFVLLSGLAISFFMDNFLSLGVLFISWLIYMLEKTFHTQYTITPERTLIISQGKFFKNRTIAIDEIESIDEFYKLKLAGISVTEFILIKHKKEYYSLLPAKEKKAELFQLLTNKE</sequence>
<proteinExistence type="predicted"/>
<dbReference type="InterPro" id="IPR009589">
    <property type="entry name" value="PH_YyaB-like"/>
</dbReference>
<dbReference type="Pfam" id="PF06713">
    <property type="entry name" value="bPH_4"/>
    <property type="match status" value="1"/>
</dbReference>